<evidence type="ECO:0000313" key="1">
    <source>
        <dbReference type="EMBL" id="ADY00652.1"/>
    </source>
</evidence>
<proteinExistence type="predicted"/>
<dbReference type="Proteomes" id="UP000007485">
    <property type="component" value="Chromosome"/>
</dbReference>
<protein>
    <submittedName>
        <fullName evidence="1">Uncharacterized protein</fullName>
    </submittedName>
</protein>
<keyword evidence="2" id="KW-1185">Reference proteome</keyword>
<accession>F0QUB2</accession>
<evidence type="ECO:0000313" key="2">
    <source>
        <dbReference type="Proteomes" id="UP000007485"/>
    </source>
</evidence>
<dbReference type="KEGG" id="vmo:VMUT_0440"/>
<dbReference type="HOGENOM" id="CLU_3163327_0_0_2"/>
<dbReference type="EMBL" id="CP002529">
    <property type="protein sequence ID" value="ADY00652.1"/>
    <property type="molecule type" value="Genomic_DNA"/>
</dbReference>
<gene>
    <name evidence="1" type="ordered locus">VMUT_0440</name>
</gene>
<name>F0QUB2_VULM7</name>
<dbReference type="eggNOG" id="arCOG13899">
    <property type="taxonomic scope" value="Archaea"/>
</dbReference>
<dbReference type="AlphaFoldDB" id="F0QUB2"/>
<dbReference type="STRING" id="985053.VMUT_0440"/>
<organism evidence="1 2">
    <name type="scientific">Vulcanisaeta moutnovskia (strain 768-28)</name>
    <dbReference type="NCBI Taxonomy" id="985053"/>
    <lineage>
        <taxon>Archaea</taxon>
        <taxon>Thermoproteota</taxon>
        <taxon>Thermoprotei</taxon>
        <taxon>Thermoproteales</taxon>
        <taxon>Thermoproteaceae</taxon>
        <taxon>Vulcanisaeta</taxon>
    </lineage>
</organism>
<reference evidence="1 2" key="1">
    <citation type="journal article" date="2011" name="J. Bacteriol.">
        <title>Complete genome sequence of 'Vulcanisaeta moutnovskia' strain 768-28, a novel member of the hyperthermophilic crenarchaeal genus vulcanisaeta.</title>
        <authorList>
            <person name="Gumerov V.M."/>
            <person name="Mardanov A.V."/>
            <person name="Beletsky A.V."/>
            <person name="Prokofeva M.I."/>
            <person name="Bonch-Osmolovskaya E.A."/>
            <person name="Ravin N.V."/>
            <person name="Skryabin K.G."/>
        </authorList>
    </citation>
    <scope>NUCLEOTIDE SEQUENCE [LARGE SCALE GENOMIC DNA]</scope>
    <source>
        <strain evidence="1 2">768-28</strain>
    </source>
</reference>
<sequence length="47" mass="5310">MDLIRISSSGSITYIVIKPLRVFKHDLTIINELKTLHISGLLRGIHP</sequence>